<dbReference type="GO" id="GO:0005829">
    <property type="term" value="C:cytosol"/>
    <property type="evidence" value="ECO:0007669"/>
    <property type="project" value="TreeGrafter"/>
</dbReference>
<dbReference type="EMBL" id="RFLX01000002">
    <property type="protein sequence ID" value="RMI26286.1"/>
    <property type="molecule type" value="Genomic_DNA"/>
</dbReference>
<dbReference type="OrthoDB" id="9799840at2"/>
<dbReference type="Proteomes" id="UP000274097">
    <property type="component" value="Unassembled WGS sequence"/>
</dbReference>
<dbReference type="PANTHER" id="PTHR11803">
    <property type="entry name" value="2-IMINOBUTANOATE/2-IMINOPROPANOATE DEAMINASE RIDA"/>
    <property type="match status" value="1"/>
</dbReference>
<organism evidence="2 5">
    <name type="scientific">Teichococcus wenyumeiae</name>
    <dbReference type="NCBI Taxonomy" id="2478470"/>
    <lineage>
        <taxon>Bacteria</taxon>
        <taxon>Pseudomonadati</taxon>
        <taxon>Pseudomonadota</taxon>
        <taxon>Alphaproteobacteria</taxon>
        <taxon>Acetobacterales</taxon>
        <taxon>Roseomonadaceae</taxon>
        <taxon>Roseomonas</taxon>
    </lineage>
</organism>
<name>A0A3A9JS46_9PROT</name>
<comment type="caution">
    <text evidence="2">The sequence shown here is derived from an EMBL/GenBank/DDBJ whole genome shotgun (WGS) entry which is preliminary data.</text>
</comment>
<gene>
    <name evidence="2" type="ORF">D6Z83_23270</name>
    <name evidence="3" type="ORF">EBE87_03070</name>
</gene>
<dbReference type="CDD" id="cd00448">
    <property type="entry name" value="YjgF_YER057c_UK114_family"/>
    <property type="match status" value="1"/>
</dbReference>
<dbReference type="AlphaFoldDB" id="A0A3A9JS46"/>
<dbReference type="PANTHER" id="PTHR11803:SF58">
    <property type="entry name" value="PROTEIN HMF1-RELATED"/>
    <property type="match status" value="1"/>
</dbReference>
<evidence type="ECO:0000313" key="4">
    <source>
        <dbReference type="Proteomes" id="UP000274097"/>
    </source>
</evidence>
<evidence type="ECO:0000313" key="2">
    <source>
        <dbReference type="EMBL" id="RKK01769.1"/>
    </source>
</evidence>
<sequence length="129" mass="13279">MSRVSFSNPPGVPAPAGFYSQAALVEGAGRRLVIAGQIGVAPDGSVAADAPAQMQQALANLGTVLAAHGMGPHNVVRVLVLLTDRAHLGEWRQARNAFFGGHAPTSTLMVTAGLADPRFLVEVEAEAVD</sequence>
<accession>A0A3A9JS46</accession>
<protein>
    <submittedName>
        <fullName evidence="2">RidA family protein</fullName>
    </submittedName>
</protein>
<dbReference type="RefSeq" id="WP_120640573.1">
    <property type="nucleotide sequence ID" value="NZ_RAQU01000221.1"/>
</dbReference>
<keyword evidence="4" id="KW-1185">Reference proteome</keyword>
<proteinExistence type="inferred from homology"/>
<reference evidence="2 5" key="1">
    <citation type="submission" date="2018-09" db="EMBL/GenBank/DDBJ databases">
        <title>Roseomonas sp. nov., isolated from feces of Tibetan antelopes in the Qinghai-Tibet plateau, China.</title>
        <authorList>
            <person name="Tian Z."/>
        </authorList>
    </citation>
    <scope>NUCLEOTIDE SEQUENCE [LARGE SCALE GENOMIC DNA]</scope>
    <source>
        <strain evidence="3 4">Z23</strain>
        <strain evidence="2 5">Z24</strain>
    </source>
</reference>
<evidence type="ECO:0000256" key="1">
    <source>
        <dbReference type="ARBA" id="ARBA00010552"/>
    </source>
</evidence>
<dbReference type="InParanoid" id="A0A3A9JS46"/>
<comment type="similarity">
    <text evidence="1">Belongs to the RutC family.</text>
</comment>
<dbReference type="InterPro" id="IPR006175">
    <property type="entry name" value="YjgF/YER057c/UK114"/>
</dbReference>
<evidence type="ECO:0000313" key="5">
    <source>
        <dbReference type="Proteomes" id="UP000278036"/>
    </source>
</evidence>
<dbReference type="Proteomes" id="UP000278036">
    <property type="component" value="Unassembled WGS sequence"/>
</dbReference>
<dbReference type="Gene3D" id="3.30.1330.40">
    <property type="entry name" value="RutC-like"/>
    <property type="match status" value="1"/>
</dbReference>
<dbReference type="InterPro" id="IPR035959">
    <property type="entry name" value="RutC-like_sf"/>
</dbReference>
<dbReference type="Pfam" id="PF01042">
    <property type="entry name" value="Ribonuc_L-PSP"/>
    <property type="match status" value="1"/>
</dbReference>
<dbReference type="EMBL" id="RAQU01000221">
    <property type="protein sequence ID" value="RKK01769.1"/>
    <property type="molecule type" value="Genomic_DNA"/>
</dbReference>
<dbReference type="SUPFAM" id="SSF55298">
    <property type="entry name" value="YjgF-like"/>
    <property type="match status" value="1"/>
</dbReference>
<evidence type="ECO:0000313" key="3">
    <source>
        <dbReference type="EMBL" id="RMI26286.1"/>
    </source>
</evidence>
<dbReference type="GO" id="GO:0019239">
    <property type="term" value="F:deaminase activity"/>
    <property type="evidence" value="ECO:0007669"/>
    <property type="project" value="TreeGrafter"/>
</dbReference>